<dbReference type="STRING" id="1141098.A0A1Y2EGY4"/>
<evidence type="ECO:0000259" key="8">
    <source>
        <dbReference type="PROSITE" id="PS50827"/>
    </source>
</evidence>
<evidence type="ECO:0000256" key="5">
    <source>
        <dbReference type="SAM" id="Coils"/>
    </source>
</evidence>
<feature type="chain" id="PRO_5012960241" description="ATP-utilizing chromatin assembly and remodelling N-terminal-domain-containing protein" evidence="7">
    <location>
        <begin position="25"/>
        <end position="1164"/>
    </location>
</feature>
<dbReference type="PROSITE" id="PS51136">
    <property type="entry name" value="WAC"/>
    <property type="match status" value="1"/>
</dbReference>
<sequence length="1164" mass="132509">MRSFPRTLLVSLSLSTSLFLPLRCRIFYIGPRVHQQHLFASTPAIGSRSRGFNVGDASLQPFNAFRSNSSKVLILVRSTPTWRLTTWDCLNPHTLQGLQLKPNTTTPTSIRRNSTDWPFHNDLPLISSLRRAFKLTRLTFSLAAGSATDINGPIFPAAKMVLFKRKPVQFVQAPVIDDENVEVWHIAQTGECFTSYEDYLNRMDFYNQRRFICQISGRSGLSFFKALESEAAGAQEVEQAFPEALKGPVLRRVQFQTISRIDTLVDMIYDEFKADYYPGEAVTIHLTSGERLTGVVRDKARLGSKVLPDGTLTPPYSRYFTSIDGRPNDEAVVDDEHIYRDRKVFTKSVLRSFIKKTVTREAWNGAPWLVKHDVAAQYHIDTRVPPHLRYDNKLLERKQNQANKRALHPNGSQETNGVSPNSGSFHNFGPARLPELKPAPKGHKMGKQHHGHPSPEQQTGQTIKARLGVFVGQEPGYIPGNNPFEFPVSFRNNNDGMAPPPLVAVQPEPLPPPPPPKYPIEDLQLEPRDDYVRPALKFLCSDPPEGVVDSGARNDKILMRSIGPLLETWDTLNVYCEIFKLDSFTFDDFVEAMEITSQDIPCQLFTEIHCAVLKQLVTSEADGGKLQVKLPELVEEEDEEAEEGVTAEPTPEPTPEPKPTARATRSSLAKAEAAKLQAEAAAAEKEKTPEATKRHRAAEVLADYDWMEHLKKRDFKDGGWELIMVGLLYQLSKNPRQSDSCEELLTQLVPADVEPTQETVRQHYCGLDLNLRIQALQIICMLTAETRAVRGYMEECSETMTGYRKEKIEWQRQRKQAIEELKALHDQRKILLPDNMPPSPKSEDAPKINGDVKMTDAEETADEPSEEIADSDDEPQSGRRNLRRAHDRAAERQKKREKEEARKKEAELAAKVPKQSKQFLKVLKDIEKKEEHIKKCEAEIAVIDNDLREADCARTRVLGKDRYWNRYYWFERNGMPYTGLPDSSTASAGYANGCIWVQGPDHLEREGYIDLMPEYQNEYKAKFGVTVPQRKKMEEGRTSVFNAHQWGYYSDPSDVESLLNWLDPRGFNELKLRKELVSYKEKIITNMERRREYLAEPEERQERKCEPKEPKRMSTRAKNQPSPEPAAFRCLSWVNTMALEELGHLHNDEPLPARKGKASRKSRG</sequence>
<proteinExistence type="predicted"/>
<dbReference type="InterPro" id="IPR028942">
    <property type="entry name" value="WHIM1_dom"/>
</dbReference>
<comment type="subcellular location">
    <subcellularLocation>
        <location evidence="1 4">Nucleus</location>
    </subcellularLocation>
</comment>
<dbReference type="GeneID" id="63782039"/>
<evidence type="ECO:0000313" key="11">
    <source>
        <dbReference type="Proteomes" id="UP000193689"/>
    </source>
</evidence>
<evidence type="ECO:0000256" key="3">
    <source>
        <dbReference type="ARBA" id="ARBA00023242"/>
    </source>
</evidence>
<dbReference type="Pfam" id="PF10537">
    <property type="entry name" value="WAC_Acf1_DNA_bd"/>
    <property type="match status" value="1"/>
</dbReference>
<feature type="compositionally biased region" description="Basic and acidic residues" evidence="6">
    <location>
        <begin position="1095"/>
        <end position="1112"/>
    </location>
</feature>
<evidence type="ECO:0000256" key="2">
    <source>
        <dbReference type="ARBA" id="ARBA00023054"/>
    </source>
</evidence>
<gene>
    <name evidence="10" type="ORF">BCR38DRAFT_98340</name>
</gene>
<evidence type="ECO:0000256" key="6">
    <source>
        <dbReference type="SAM" id="MobiDB-lite"/>
    </source>
</evidence>
<feature type="domain" description="DDT" evidence="8">
    <location>
        <begin position="559"/>
        <end position="622"/>
    </location>
</feature>
<comment type="caution">
    <text evidence="10">The sequence shown here is derived from an EMBL/GenBank/DDBJ whole genome shotgun (WGS) entry which is preliminary data.</text>
</comment>
<feature type="region of interest" description="Disordered" evidence="6">
    <location>
        <begin position="1095"/>
        <end position="1125"/>
    </location>
</feature>
<keyword evidence="7" id="KW-0732">Signal</keyword>
<evidence type="ECO:0000259" key="9">
    <source>
        <dbReference type="PROSITE" id="PS51136"/>
    </source>
</evidence>
<keyword evidence="2 5" id="KW-0175">Coiled coil</keyword>
<keyword evidence="3 4" id="KW-0539">Nucleus</keyword>
<feature type="compositionally biased region" description="Polar residues" evidence="6">
    <location>
        <begin position="410"/>
        <end position="425"/>
    </location>
</feature>
<feature type="domain" description="WAC" evidence="9">
    <location>
        <begin position="181"/>
        <end position="290"/>
    </location>
</feature>
<dbReference type="GO" id="GO:0000781">
    <property type="term" value="C:chromosome, telomeric region"/>
    <property type="evidence" value="ECO:0007669"/>
    <property type="project" value="GOC"/>
</dbReference>
<dbReference type="InterPro" id="IPR028941">
    <property type="entry name" value="WHIM2_dom"/>
</dbReference>
<dbReference type="PROSITE" id="PS50827">
    <property type="entry name" value="DDT"/>
    <property type="match status" value="1"/>
</dbReference>
<dbReference type="GO" id="GO:0031509">
    <property type="term" value="P:subtelomeric heterochromatin formation"/>
    <property type="evidence" value="ECO:0007669"/>
    <property type="project" value="TreeGrafter"/>
</dbReference>
<feature type="region of interest" description="Disordered" evidence="6">
    <location>
        <begin position="1143"/>
        <end position="1164"/>
    </location>
</feature>
<feature type="compositionally biased region" description="Acidic residues" evidence="6">
    <location>
        <begin position="857"/>
        <end position="875"/>
    </location>
</feature>
<organism evidence="10 11">
    <name type="scientific">Pseudomassariella vexata</name>
    <dbReference type="NCBI Taxonomy" id="1141098"/>
    <lineage>
        <taxon>Eukaryota</taxon>
        <taxon>Fungi</taxon>
        <taxon>Dikarya</taxon>
        <taxon>Ascomycota</taxon>
        <taxon>Pezizomycotina</taxon>
        <taxon>Sordariomycetes</taxon>
        <taxon>Xylariomycetidae</taxon>
        <taxon>Amphisphaeriales</taxon>
        <taxon>Pseudomassariaceae</taxon>
        <taxon>Pseudomassariella</taxon>
    </lineage>
</organism>
<feature type="compositionally biased region" description="Basic residues" evidence="6">
    <location>
        <begin position="1154"/>
        <end position="1164"/>
    </location>
</feature>
<feature type="compositionally biased region" description="Basic and acidic residues" evidence="6">
    <location>
        <begin position="887"/>
        <end position="908"/>
    </location>
</feature>
<dbReference type="GO" id="GO:0000785">
    <property type="term" value="C:chromatin"/>
    <property type="evidence" value="ECO:0007669"/>
    <property type="project" value="UniProtKB-ARBA"/>
</dbReference>
<dbReference type="Pfam" id="PF02791">
    <property type="entry name" value="DDT"/>
    <property type="match status" value="1"/>
</dbReference>
<dbReference type="InterPro" id="IPR013136">
    <property type="entry name" value="WSTF_Acf1_Cbp146"/>
</dbReference>
<keyword evidence="11" id="KW-1185">Reference proteome</keyword>
<protein>
    <recommendedName>
        <fullName evidence="12">ATP-utilizing chromatin assembly and remodelling N-terminal-domain-containing protein</fullName>
    </recommendedName>
</protein>
<evidence type="ECO:0000313" key="10">
    <source>
        <dbReference type="EMBL" id="ORY70045.1"/>
    </source>
</evidence>
<dbReference type="Pfam" id="PF15612">
    <property type="entry name" value="WHIM1"/>
    <property type="match status" value="1"/>
</dbReference>
<feature type="compositionally biased region" description="Basic and acidic residues" evidence="6">
    <location>
        <begin position="1143"/>
        <end position="1152"/>
    </location>
</feature>
<evidence type="ECO:0000256" key="4">
    <source>
        <dbReference type="PROSITE-ProRule" id="PRU00475"/>
    </source>
</evidence>
<name>A0A1Y2EGY4_9PEZI</name>
<feature type="region of interest" description="Disordered" evidence="6">
    <location>
        <begin position="828"/>
        <end position="910"/>
    </location>
</feature>
<dbReference type="PANTHER" id="PTHR32075">
    <property type="entry name" value="ISWI CHROMATIN-REMODELING COMPLEX SUBUNIT YPL216W-RELATED"/>
    <property type="match status" value="1"/>
</dbReference>
<dbReference type="InterPro" id="IPR018501">
    <property type="entry name" value="DDT_dom"/>
</dbReference>
<evidence type="ECO:0008006" key="12">
    <source>
        <dbReference type="Google" id="ProtNLM"/>
    </source>
</evidence>
<dbReference type="OrthoDB" id="332390at2759"/>
<dbReference type="EMBL" id="MCFJ01000002">
    <property type="protein sequence ID" value="ORY70045.1"/>
    <property type="molecule type" value="Genomic_DNA"/>
</dbReference>
<evidence type="ECO:0000256" key="7">
    <source>
        <dbReference type="SAM" id="SignalP"/>
    </source>
</evidence>
<feature type="compositionally biased region" description="Low complexity" evidence="6">
    <location>
        <begin position="660"/>
        <end position="669"/>
    </location>
</feature>
<feature type="compositionally biased region" description="Basic residues" evidence="6">
    <location>
        <begin position="440"/>
        <end position="452"/>
    </location>
</feature>
<feature type="region of interest" description="Disordered" evidence="6">
    <location>
        <begin position="402"/>
        <end position="460"/>
    </location>
</feature>
<feature type="coiled-coil region" evidence="5">
    <location>
        <begin position="800"/>
        <end position="827"/>
    </location>
</feature>
<feature type="region of interest" description="Disordered" evidence="6">
    <location>
        <begin position="633"/>
        <end position="669"/>
    </location>
</feature>
<dbReference type="Pfam" id="PF15613">
    <property type="entry name" value="WSD"/>
    <property type="match status" value="1"/>
</dbReference>
<accession>A0A1Y2EGY4</accession>
<dbReference type="Proteomes" id="UP000193689">
    <property type="component" value="Unassembled WGS sequence"/>
</dbReference>
<dbReference type="PANTHER" id="PTHR32075:SF6">
    <property type="entry name" value="ISWI CHROMATIN-REMODELING COMPLEX SUBUNIT YPL216W-RELATED"/>
    <property type="match status" value="1"/>
</dbReference>
<dbReference type="AlphaFoldDB" id="A0A1Y2EGY4"/>
<evidence type="ECO:0000256" key="1">
    <source>
        <dbReference type="ARBA" id="ARBA00004123"/>
    </source>
</evidence>
<dbReference type="FunCoup" id="A0A1Y2EGY4">
    <property type="interactions" value="241"/>
</dbReference>
<reference evidence="10 11" key="1">
    <citation type="submission" date="2016-07" db="EMBL/GenBank/DDBJ databases">
        <title>Pervasive Adenine N6-methylation of Active Genes in Fungi.</title>
        <authorList>
            <consortium name="DOE Joint Genome Institute"/>
            <person name="Mondo S.J."/>
            <person name="Dannebaum R.O."/>
            <person name="Kuo R.C."/>
            <person name="Labutti K."/>
            <person name="Haridas S."/>
            <person name="Kuo A."/>
            <person name="Salamov A."/>
            <person name="Ahrendt S.R."/>
            <person name="Lipzen A."/>
            <person name="Sullivan W."/>
            <person name="Andreopoulos W.B."/>
            <person name="Clum A."/>
            <person name="Lindquist E."/>
            <person name="Daum C."/>
            <person name="Ramamoorthy G.K."/>
            <person name="Gryganskyi A."/>
            <person name="Culley D."/>
            <person name="Magnuson J.K."/>
            <person name="James T.Y."/>
            <person name="O'Malley M.A."/>
            <person name="Stajich J.E."/>
            <person name="Spatafora J.W."/>
            <person name="Visel A."/>
            <person name="Grigoriev I.V."/>
        </authorList>
    </citation>
    <scope>NUCLEOTIDE SEQUENCE [LARGE SCALE GENOMIC DNA]</scope>
    <source>
        <strain evidence="10 11">CBS 129021</strain>
    </source>
</reference>
<dbReference type="RefSeq" id="XP_040719995.1">
    <property type="nucleotide sequence ID" value="XM_040865827.1"/>
</dbReference>
<feature type="signal peptide" evidence="7">
    <location>
        <begin position="1"/>
        <end position="24"/>
    </location>
</feature>
<dbReference type="InParanoid" id="A0A1Y2EGY4"/>
<dbReference type="GO" id="GO:0005634">
    <property type="term" value="C:nucleus"/>
    <property type="evidence" value="ECO:0007669"/>
    <property type="project" value="UniProtKB-SubCell"/>
</dbReference>
<feature type="compositionally biased region" description="Acidic residues" evidence="6">
    <location>
        <begin position="633"/>
        <end position="645"/>
    </location>
</feature>